<dbReference type="Gene3D" id="1.10.287.1060">
    <property type="entry name" value="ESAT-6-like"/>
    <property type="match status" value="1"/>
</dbReference>
<dbReference type="EMBL" id="JBFTWV010000090">
    <property type="protein sequence ID" value="KAL2787782.1"/>
    <property type="molecule type" value="Genomic_DNA"/>
</dbReference>
<comment type="caution">
    <text evidence="2">The sequence shown here is derived from an EMBL/GenBank/DDBJ whole genome shotgun (WGS) entry which is preliminary data.</text>
</comment>
<organism evidence="2 3">
    <name type="scientific">Aspergillus keveii</name>
    <dbReference type="NCBI Taxonomy" id="714993"/>
    <lineage>
        <taxon>Eukaryota</taxon>
        <taxon>Fungi</taxon>
        <taxon>Dikarya</taxon>
        <taxon>Ascomycota</taxon>
        <taxon>Pezizomycotina</taxon>
        <taxon>Eurotiomycetes</taxon>
        <taxon>Eurotiomycetidae</taxon>
        <taxon>Eurotiales</taxon>
        <taxon>Aspergillaceae</taxon>
        <taxon>Aspergillus</taxon>
        <taxon>Aspergillus subgen. Nidulantes</taxon>
    </lineage>
</organism>
<feature type="chain" id="PRO_5046776418" evidence="1">
    <location>
        <begin position="19"/>
        <end position="123"/>
    </location>
</feature>
<dbReference type="Proteomes" id="UP001610563">
    <property type="component" value="Unassembled WGS sequence"/>
</dbReference>
<sequence>MQFSKILTTAFLAVAATAAPAPQTYSVDFGAIQSFTSNLQTICSQIQGNLANAAGEFNYVISGYQGDASQSLQQLWGQVEAGNGQIQQACASIISALNAGTESYQQAESDNAAAFANAIARTG</sequence>
<dbReference type="Pfam" id="PF06013">
    <property type="entry name" value="WXG100"/>
    <property type="match status" value="1"/>
</dbReference>
<name>A0ABR4FXT3_9EURO</name>
<protein>
    <submittedName>
        <fullName evidence="2">Uncharacterized protein</fullName>
    </submittedName>
</protein>
<dbReference type="SUPFAM" id="SSF140453">
    <property type="entry name" value="EsxAB dimer-like"/>
    <property type="match status" value="1"/>
</dbReference>
<evidence type="ECO:0000313" key="2">
    <source>
        <dbReference type="EMBL" id="KAL2787782.1"/>
    </source>
</evidence>
<evidence type="ECO:0000256" key="1">
    <source>
        <dbReference type="SAM" id="SignalP"/>
    </source>
</evidence>
<proteinExistence type="predicted"/>
<dbReference type="InterPro" id="IPR010310">
    <property type="entry name" value="T7SS_ESAT-6-like"/>
</dbReference>
<keyword evidence="3" id="KW-1185">Reference proteome</keyword>
<keyword evidence="1" id="KW-0732">Signal</keyword>
<feature type="signal peptide" evidence="1">
    <location>
        <begin position="1"/>
        <end position="18"/>
    </location>
</feature>
<gene>
    <name evidence="2" type="ORF">BJX66DRAFT_310121</name>
</gene>
<accession>A0ABR4FXT3</accession>
<reference evidence="2 3" key="1">
    <citation type="submission" date="2024-07" db="EMBL/GenBank/DDBJ databases">
        <title>Section-level genome sequencing and comparative genomics of Aspergillus sections Usti and Cavernicolus.</title>
        <authorList>
            <consortium name="Lawrence Berkeley National Laboratory"/>
            <person name="Nybo J.L."/>
            <person name="Vesth T.C."/>
            <person name="Theobald S."/>
            <person name="Frisvad J.C."/>
            <person name="Larsen T.O."/>
            <person name="Kjaerboelling I."/>
            <person name="Rothschild-Mancinelli K."/>
            <person name="Lyhne E.K."/>
            <person name="Kogle M.E."/>
            <person name="Barry K."/>
            <person name="Clum A."/>
            <person name="Na H."/>
            <person name="Ledsgaard L."/>
            <person name="Lin J."/>
            <person name="Lipzen A."/>
            <person name="Kuo A."/>
            <person name="Riley R."/>
            <person name="Mondo S."/>
            <person name="Labutti K."/>
            <person name="Haridas S."/>
            <person name="Pangalinan J."/>
            <person name="Salamov A.A."/>
            <person name="Simmons B.A."/>
            <person name="Magnuson J.K."/>
            <person name="Chen J."/>
            <person name="Drula E."/>
            <person name="Henrissat B."/>
            <person name="Wiebenga A."/>
            <person name="Lubbers R.J."/>
            <person name="Gomes A.C."/>
            <person name="Makela M.R."/>
            <person name="Stajich J."/>
            <person name="Grigoriev I.V."/>
            <person name="Mortensen U.H."/>
            <person name="De Vries R.P."/>
            <person name="Baker S.E."/>
            <person name="Andersen M.R."/>
        </authorList>
    </citation>
    <scope>NUCLEOTIDE SEQUENCE [LARGE SCALE GENOMIC DNA]</scope>
    <source>
        <strain evidence="2 3">CBS 209.92</strain>
    </source>
</reference>
<evidence type="ECO:0000313" key="3">
    <source>
        <dbReference type="Proteomes" id="UP001610563"/>
    </source>
</evidence>
<dbReference type="InterPro" id="IPR036689">
    <property type="entry name" value="ESAT-6-like_sf"/>
</dbReference>